<evidence type="ECO:0000313" key="2">
    <source>
        <dbReference type="Proteomes" id="UP000828390"/>
    </source>
</evidence>
<reference evidence="1" key="2">
    <citation type="submission" date="2020-11" db="EMBL/GenBank/DDBJ databases">
        <authorList>
            <person name="McCartney M.A."/>
            <person name="Auch B."/>
            <person name="Kono T."/>
            <person name="Mallez S."/>
            <person name="Becker A."/>
            <person name="Gohl D.M."/>
            <person name="Silverstein K.A.T."/>
            <person name="Koren S."/>
            <person name="Bechman K.B."/>
            <person name="Herman A."/>
            <person name="Abrahante J.E."/>
            <person name="Garbe J."/>
        </authorList>
    </citation>
    <scope>NUCLEOTIDE SEQUENCE</scope>
    <source>
        <strain evidence="1">Duluth1</strain>
        <tissue evidence="1">Whole animal</tissue>
    </source>
</reference>
<dbReference type="InterPro" id="IPR032675">
    <property type="entry name" value="LRR_dom_sf"/>
</dbReference>
<accession>A0A9D4KQF0</accession>
<dbReference type="SMART" id="SM00368">
    <property type="entry name" value="LRR_RI"/>
    <property type="match status" value="7"/>
</dbReference>
<dbReference type="SUPFAM" id="SSF52047">
    <property type="entry name" value="RNI-like"/>
    <property type="match status" value="1"/>
</dbReference>
<dbReference type="InterPro" id="IPR052394">
    <property type="entry name" value="LRR-containing"/>
</dbReference>
<dbReference type="Gene3D" id="3.80.10.10">
    <property type="entry name" value="Ribonuclease Inhibitor"/>
    <property type="match status" value="1"/>
</dbReference>
<proteinExistence type="predicted"/>
<dbReference type="Proteomes" id="UP000828390">
    <property type="component" value="Unassembled WGS sequence"/>
</dbReference>
<protein>
    <submittedName>
        <fullName evidence="1">Uncharacterized protein</fullName>
    </submittedName>
</protein>
<name>A0A9D4KQF0_DREPO</name>
<dbReference type="AlphaFoldDB" id="A0A9D4KQF0"/>
<keyword evidence="2" id="KW-1185">Reference proteome</keyword>
<sequence>MSSTHVGITRTRSTLQPREARKSQFNDWDLIRRSNVDCGYKKVLRFRSAIYPAVKSRAMTLTPAKVSRRPKGTLSASLLDSGDRNSSLSGSIDHFDPDQFFKGEFDFDAEEPEEPPLYPHLVHKPGTYAQEMYLKACRLQGITRSARCYKMLAGEAVVLPRQGLGPDDVKACAIALAETMNIHTLDFTENMIGTKGAEYIALLITENNFIKNLNLADNNLGPDAVKLIADSVKKTDSLSSISLAGNGLSGTRCVAVKSLIEDSLNLKVLDLSNNDLGDVGVDIVAESLAFNDTIERLDLGNNQVTNITKLAQTLSKNTGLVQLNLSSNGLHVSGCRDLARALEKNTTLRELNLAKNRIDRACLNNLFGGLKKNAFLRVLKIDFNPLNSEDAMHVLTFITENPAIGLSHIYMDSIDVQANFVQTLNTLKQAREITITYGKIIGTDLGIHDLDEALVLEATDFVVFEELSRVIGLDIENFVKGSQFVCAVLYADGLFVYT</sequence>
<dbReference type="InterPro" id="IPR001611">
    <property type="entry name" value="Leu-rich_rpt"/>
</dbReference>
<comment type="caution">
    <text evidence="1">The sequence shown here is derived from an EMBL/GenBank/DDBJ whole genome shotgun (WGS) entry which is preliminary data.</text>
</comment>
<organism evidence="1 2">
    <name type="scientific">Dreissena polymorpha</name>
    <name type="common">Zebra mussel</name>
    <name type="synonym">Mytilus polymorpha</name>
    <dbReference type="NCBI Taxonomy" id="45954"/>
    <lineage>
        <taxon>Eukaryota</taxon>
        <taxon>Metazoa</taxon>
        <taxon>Spiralia</taxon>
        <taxon>Lophotrochozoa</taxon>
        <taxon>Mollusca</taxon>
        <taxon>Bivalvia</taxon>
        <taxon>Autobranchia</taxon>
        <taxon>Heteroconchia</taxon>
        <taxon>Euheterodonta</taxon>
        <taxon>Imparidentia</taxon>
        <taxon>Neoheterodontei</taxon>
        <taxon>Myida</taxon>
        <taxon>Dreissenoidea</taxon>
        <taxon>Dreissenidae</taxon>
        <taxon>Dreissena</taxon>
    </lineage>
</organism>
<dbReference type="EMBL" id="JAIWYP010000004">
    <property type="protein sequence ID" value="KAH3843789.1"/>
    <property type="molecule type" value="Genomic_DNA"/>
</dbReference>
<dbReference type="PANTHER" id="PTHR24114:SF2">
    <property type="entry name" value="F-BOX DOMAIN-CONTAINING PROTEIN-RELATED"/>
    <property type="match status" value="1"/>
</dbReference>
<dbReference type="PANTHER" id="PTHR24114">
    <property type="entry name" value="LEUCINE RICH REPEAT FAMILY PROTEIN"/>
    <property type="match status" value="1"/>
</dbReference>
<reference evidence="1" key="1">
    <citation type="journal article" date="2019" name="bioRxiv">
        <title>The Genome of the Zebra Mussel, Dreissena polymorpha: A Resource for Invasive Species Research.</title>
        <authorList>
            <person name="McCartney M.A."/>
            <person name="Auch B."/>
            <person name="Kono T."/>
            <person name="Mallez S."/>
            <person name="Zhang Y."/>
            <person name="Obille A."/>
            <person name="Becker A."/>
            <person name="Abrahante J.E."/>
            <person name="Garbe J."/>
            <person name="Badalamenti J.P."/>
            <person name="Herman A."/>
            <person name="Mangelson H."/>
            <person name="Liachko I."/>
            <person name="Sullivan S."/>
            <person name="Sone E.D."/>
            <person name="Koren S."/>
            <person name="Silverstein K.A.T."/>
            <person name="Beckman K.B."/>
            <person name="Gohl D.M."/>
        </authorList>
    </citation>
    <scope>NUCLEOTIDE SEQUENCE</scope>
    <source>
        <strain evidence="1">Duluth1</strain>
        <tissue evidence="1">Whole animal</tissue>
    </source>
</reference>
<gene>
    <name evidence="1" type="ORF">DPMN_117320</name>
</gene>
<dbReference type="Pfam" id="PF13516">
    <property type="entry name" value="LRR_6"/>
    <property type="match status" value="4"/>
</dbReference>
<evidence type="ECO:0000313" key="1">
    <source>
        <dbReference type="EMBL" id="KAH3843789.1"/>
    </source>
</evidence>